<protein>
    <recommendedName>
        <fullName evidence="3">Chorein N-terminal domain-containing protein</fullName>
    </recommendedName>
</protein>
<proteinExistence type="predicted"/>
<feature type="region of interest" description="Disordered" evidence="2">
    <location>
        <begin position="492"/>
        <end position="529"/>
    </location>
</feature>
<evidence type="ECO:0000313" key="4">
    <source>
        <dbReference type="EMBL" id="CAL4126163.1"/>
    </source>
</evidence>
<keyword evidence="1" id="KW-0813">Transport</keyword>
<feature type="region of interest" description="Disordered" evidence="2">
    <location>
        <begin position="343"/>
        <end position="362"/>
    </location>
</feature>
<feature type="compositionally biased region" description="Polar residues" evidence="2">
    <location>
        <begin position="444"/>
        <end position="460"/>
    </location>
</feature>
<feature type="compositionally biased region" description="Polar residues" evidence="2">
    <location>
        <begin position="499"/>
        <end position="524"/>
    </location>
</feature>
<name>A0AAV2RKZ3_MEGNR</name>
<dbReference type="InterPro" id="IPR026847">
    <property type="entry name" value="VPS13"/>
</dbReference>
<evidence type="ECO:0000313" key="5">
    <source>
        <dbReference type="Proteomes" id="UP001497623"/>
    </source>
</evidence>
<dbReference type="InterPro" id="IPR026854">
    <property type="entry name" value="VPS13_N"/>
</dbReference>
<dbReference type="Proteomes" id="UP001497623">
    <property type="component" value="Unassembled WGS sequence"/>
</dbReference>
<organism evidence="4 5">
    <name type="scientific">Meganyctiphanes norvegica</name>
    <name type="common">Northern krill</name>
    <name type="synonym">Thysanopoda norvegica</name>
    <dbReference type="NCBI Taxonomy" id="48144"/>
    <lineage>
        <taxon>Eukaryota</taxon>
        <taxon>Metazoa</taxon>
        <taxon>Ecdysozoa</taxon>
        <taxon>Arthropoda</taxon>
        <taxon>Crustacea</taxon>
        <taxon>Multicrustacea</taxon>
        <taxon>Malacostraca</taxon>
        <taxon>Eumalacostraca</taxon>
        <taxon>Eucarida</taxon>
        <taxon>Euphausiacea</taxon>
        <taxon>Euphausiidae</taxon>
        <taxon>Meganyctiphanes</taxon>
    </lineage>
</organism>
<dbReference type="PANTHER" id="PTHR16166:SF141">
    <property type="entry name" value="INTERMEMBRANE LIPID TRANSFER PROTEIN VPS13D"/>
    <property type="match status" value="1"/>
</dbReference>
<dbReference type="GO" id="GO:0006623">
    <property type="term" value="P:protein targeting to vacuole"/>
    <property type="evidence" value="ECO:0007669"/>
    <property type="project" value="TreeGrafter"/>
</dbReference>
<sequence length="730" mass="80451">MYAKLTNILAPTQKQPLSEGPLFALKYEAKPFGSKADHRLVVNSNALDVVYNPSALEEIKKFFTSPYQRQVEMEQLSQMTALGTAAKKRYEELKEQTKQELKKNWEQMMEGSMLLRKRWDIQLNISAPQIIMPEHFSDRNATLVVLDFGKLIFCSAQPMSNTKLNDEIEVNSDDEDEFATPCSTPDELDTLSMDDINVKLSQGYSHSDDQPISESALHDHMYDKYDLKLCDMQVIVGKVRDNWRFAYVKGTGHMHVLDRFSISLQMERRVVMLRGESGQQWPSATLAGTLPSLVVHINEQKVLALRTMLQALAPPKPKINNKTRSEASAPYFSADDLSRSSTLVSIDDPASDNSQKSDSPTVDDGKLLIMQFTVDKLSLELQSRGRSIAELQVTGVKANFTKRPYETSSTLSVHSLLLVDALQTFGPDFELLVASHKHVSMDSVSGSLLDSEPCSPTSPASPDHNVQPLKPTSPLVLSQALSSLAASRGQLPPQFPFNKPSSPTLSSPLQNVSAVGNSSSSHVFHSQEKRDSEALITVEVTYVSPHCPTQQAAGALLLASVQFNSLDIIANQETVVELVGFVQQLFPHSPGHPLHHPHTQQPSPSTQDATDGGDASPEHSSGNGNSLYNSHPSLYYVAPEKSPVRVEVRFDFHKLTVLLLRGIQKDKELIGRKVGTAVLSDAKIEATIEQDILTVEGSLGGFQVRDVTPEGNKHQCIISVGQDPVVERSQ</sequence>
<dbReference type="EMBL" id="CAXKWB010024269">
    <property type="protein sequence ID" value="CAL4126163.1"/>
    <property type="molecule type" value="Genomic_DNA"/>
</dbReference>
<evidence type="ECO:0000256" key="2">
    <source>
        <dbReference type="SAM" id="MobiDB-lite"/>
    </source>
</evidence>
<feature type="region of interest" description="Disordered" evidence="2">
    <location>
        <begin position="589"/>
        <end position="626"/>
    </location>
</feature>
<dbReference type="GO" id="GO:0045053">
    <property type="term" value="P:protein retention in Golgi apparatus"/>
    <property type="evidence" value="ECO:0007669"/>
    <property type="project" value="TreeGrafter"/>
</dbReference>
<evidence type="ECO:0000259" key="3">
    <source>
        <dbReference type="Pfam" id="PF12624"/>
    </source>
</evidence>
<feature type="non-terminal residue" evidence="4">
    <location>
        <position position="730"/>
    </location>
</feature>
<evidence type="ECO:0000256" key="1">
    <source>
        <dbReference type="ARBA" id="ARBA00022448"/>
    </source>
</evidence>
<comment type="caution">
    <text evidence="4">The sequence shown here is derived from an EMBL/GenBank/DDBJ whole genome shotgun (WGS) entry which is preliminary data.</text>
</comment>
<keyword evidence="5" id="KW-1185">Reference proteome</keyword>
<feature type="domain" description="Chorein N-terminal" evidence="3">
    <location>
        <begin position="20"/>
        <end position="447"/>
    </location>
</feature>
<dbReference type="Pfam" id="PF12624">
    <property type="entry name" value="VPS13_N"/>
    <property type="match status" value="1"/>
</dbReference>
<reference evidence="4 5" key="1">
    <citation type="submission" date="2024-05" db="EMBL/GenBank/DDBJ databases">
        <authorList>
            <person name="Wallberg A."/>
        </authorList>
    </citation>
    <scope>NUCLEOTIDE SEQUENCE [LARGE SCALE GENOMIC DNA]</scope>
</reference>
<feature type="compositionally biased region" description="Polar residues" evidence="2">
    <location>
        <begin position="599"/>
        <end position="609"/>
    </location>
</feature>
<dbReference type="GO" id="GO:0007005">
    <property type="term" value="P:mitochondrion organization"/>
    <property type="evidence" value="ECO:0007669"/>
    <property type="project" value="TreeGrafter"/>
</dbReference>
<feature type="compositionally biased region" description="Polar residues" evidence="2">
    <location>
        <begin position="351"/>
        <end position="360"/>
    </location>
</feature>
<dbReference type="AlphaFoldDB" id="A0AAV2RKZ3"/>
<feature type="region of interest" description="Disordered" evidence="2">
    <location>
        <begin position="444"/>
        <end position="471"/>
    </location>
</feature>
<dbReference type="PANTHER" id="PTHR16166">
    <property type="entry name" value="VACUOLAR PROTEIN SORTING-ASSOCIATED PROTEIN VPS13"/>
    <property type="match status" value="1"/>
</dbReference>
<gene>
    <name evidence="4" type="ORF">MNOR_LOCUS25428</name>
</gene>
<accession>A0AAV2RKZ3</accession>